<evidence type="ECO:0008006" key="4">
    <source>
        <dbReference type="Google" id="ProtNLM"/>
    </source>
</evidence>
<organism evidence="2 3">
    <name type="scientific">Vibrio campbellii</name>
    <dbReference type="NCBI Taxonomy" id="680"/>
    <lineage>
        <taxon>Bacteria</taxon>
        <taxon>Pseudomonadati</taxon>
        <taxon>Pseudomonadota</taxon>
        <taxon>Gammaproteobacteria</taxon>
        <taxon>Vibrionales</taxon>
        <taxon>Vibrionaceae</taxon>
        <taxon>Vibrio</taxon>
    </lineage>
</organism>
<dbReference type="AlphaFoldDB" id="A0AAQ2Y3B2"/>
<keyword evidence="1" id="KW-0732">Signal</keyword>
<feature type="signal peptide" evidence="1">
    <location>
        <begin position="1"/>
        <end position="24"/>
    </location>
</feature>
<dbReference type="Proteomes" id="UP001219537">
    <property type="component" value="Chromosome 2"/>
</dbReference>
<gene>
    <name evidence="2" type="ORF">PUN50_19895</name>
</gene>
<dbReference type="InterPro" id="IPR036737">
    <property type="entry name" value="OmpA-like_sf"/>
</dbReference>
<proteinExistence type="predicted"/>
<evidence type="ECO:0000256" key="1">
    <source>
        <dbReference type="SAM" id="SignalP"/>
    </source>
</evidence>
<protein>
    <recommendedName>
        <fullName evidence="4">OmpA-like domain-containing protein</fullName>
    </recommendedName>
</protein>
<feature type="chain" id="PRO_5042815575" description="OmpA-like domain-containing protein" evidence="1">
    <location>
        <begin position="25"/>
        <end position="202"/>
    </location>
</feature>
<evidence type="ECO:0000313" key="2">
    <source>
        <dbReference type="EMBL" id="WDG11520.1"/>
    </source>
</evidence>
<reference evidence="2" key="1">
    <citation type="submission" date="2023-02" db="EMBL/GenBank/DDBJ databases">
        <title>Isolation, identification, and genome analysis of Vibrio campbellii in the Penaeus vannamei larvae stage.</title>
        <authorList>
            <person name="Huang T."/>
            <person name="Zhang B."/>
        </authorList>
    </citation>
    <scope>NUCLEOTIDE SEQUENCE</scope>
    <source>
        <strain evidence="2">20220413_1</strain>
    </source>
</reference>
<sequence>MKNKSYFVKFALTLMFTFSHTAIAQGLVESCDTYLIPKNTMKDGNYYSFMGRTIESHSVHSYVLKQKLSELKASSYDICERNDFSALHRTLNANNFKHLTTVYFDTALYEAREAELSHISSTNEFIDADALLVVGSSSIVGDSIYNLNLSLKRGNEVVEKLKGRKDIFLMNLGAFGQDSSKANEEFYKSKRRSVSIYGLTYE</sequence>
<name>A0AAQ2Y3B2_9VIBR</name>
<evidence type="ECO:0000313" key="3">
    <source>
        <dbReference type="Proteomes" id="UP001219537"/>
    </source>
</evidence>
<dbReference type="RefSeq" id="WP_038890812.1">
    <property type="nucleotide sequence ID" value="NZ_BBKU01000054.1"/>
</dbReference>
<dbReference type="SUPFAM" id="SSF103088">
    <property type="entry name" value="OmpA-like"/>
    <property type="match status" value="1"/>
</dbReference>
<dbReference type="EMBL" id="CP117989">
    <property type="protein sequence ID" value="WDG11520.1"/>
    <property type="molecule type" value="Genomic_DNA"/>
</dbReference>
<accession>A0AAQ2Y3B2</accession>